<accession>A0A0L0FSN3</accession>
<dbReference type="GeneID" id="25908533"/>
<dbReference type="STRING" id="667725.A0A0L0FSN3"/>
<dbReference type="AlphaFoldDB" id="A0A0L0FSN3"/>
<dbReference type="SUPFAM" id="SSF49329">
    <property type="entry name" value="Cu,Zn superoxide dismutase-like"/>
    <property type="match status" value="1"/>
</dbReference>
<dbReference type="Gene3D" id="3.30.70.100">
    <property type="match status" value="1"/>
</dbReference>
<evidence type="ECO:0000313" key="2">
    <source>
        <dbReference type="EMBL" id="KNC79581.1"/>
    </source>
</evidence>
<dbReference type="eggNOG" id="KOG4656">
    <property type="taxonomic scope" value="Eukaryota"/>
</dbReference>
<sequence length="296" mass="31127">MDWLLRKISPSEALTRATSETLDHKTTMTQPVEQTEAPATVIEFAVQLQSQKDVDDVTKTLNDLGISVSEVDQKSQKVVVTTSLPSTRVHAAIANTGRQAVVRGCSAPEGANLGTAVCMILGEKGTSEDMGAVKSSATAQDASAASEPVGMVRGLVRFVQVSEDVCVVDGAASGLQTGTHGVRVNTYGDLTDGCSSTEPVYTDKVSGEAIGNLGDVEADTHGHTSFKFVARNLRVWDIIGRAVVIDSSSLKDTQEENKGSVACGLIARSAGVGENIKKVCACSGKTLWEEGADEYY</sequence>
<gene>
    <name evidence="2" type="ORF">SARC_08029</name>
</gene>
<dbReference type="InterPro" id="IPR001424">
    <property type="entry name" value="SOD_Cu_Zn_dom"/>
</dbReference>
<evidence type="ECO:0000259" key="1">
    <source>
        <dbReference type="Pfam" id="PF00080"/>
    </source>
</evidence>
<proteinExistence type="predicted"/>
<dbReference type="Pfam" id="PF00080">
    <property type="entry name" value="Sod_Cu"/>
    <property type="match status" value="1"/>
</dbReference>
<dbReference type="OrthoDB" id="666972at2759"/>
<organism evidence="2 3">
    <name type="scientific">Sphaeroforma arctica JP610</name>
    <dbReference type="NCBI Taxonomy" id="667725"/>
    <lineage>
        <taxon>Eukaryota</taxon>
        <taxon>Ichthyosporea</taxon>
        <taxon>Ichthyophonida</taxon>
        <taxon>Sphaeroforma</taxon>
    </lineage>
</organism>
<protein>
    <recommendedName>
        <fullName evidence="1">Superoxide dismutase copper/zinc binding domain-containing protein</fullName>
    </recommendedName>
</protein>
<keyword evidence="3" id="KW-1185">Reference proteome</keyword>
<evidence type="ECO:0000313" key="3">
    <source>
        <dbReference type="Proteomes" id="UP000054560"/>
    </source>
</evidence>
<dbReference type="GO" id="GO:0006801">
    <property type="term" value="P:superoxide metabolic process"/>
    <property type="evidence" value="ECO:0007669"/>
    <property type="project" value="InterPro"/>
</dbReference>
<feature type="domain" description="Superoxide dismutase copper/zinc binding" evidence="1">
    <location>
        <begin position="152"/>
        <end position="266"/>
    </location>
</feature>
<dbReference type="PANTHER" id="PTHR10003">
    <property type="entry name" value="SUPEROXIDE DISMUTASE CU-ZN -RELATED"/>
    <property type="match status" value="1"/>
</dbReference>
<reference evidence="2 3" key="1">
    <citation type="submission" date="2011-02" db="EMBL/GenBank/DDBJ databases">
        <title>The Genome Sequence of Sphaeroforma arctica JP610.</title>
        <authorList>
            <consortium name="The Broad Institute Genome Sequencing Platform"/>
            <person name="Russ C."/>
            <person name="Cuomo C."/>
            <person name="Young S.K."/>
            <person name="Zeng Q."/>
            <person name="Gargeya S."/>
            <person name="Alvarado L."/>
            <person name="Berlin A."/>
            <person name="Chapman S.B."/>
            <person name="Chen Z."/>
            <person name="Freedman E."/>
            <person name="Gellesch M."/>
            <person name="Goldberg J."/>
            <person name="Griggs A."/>
            <person name="Gujja S."/>
            <person name="Heilman E."/>
            <person name="Heiman D."/>
            <person name="Howarth C."/>
            <person name="Mehta T."/>
            <person name="Neiman D."/>
            <person name="Pearson M."/>
            <person name="Roberts A."/>
            <person name="Saif S."/>
            <person name="Shea T."/>
            <person name="Shenoy N."/>
            <person name="Sisk P."/>
            <person name="Stolte C."/>
            <person name="Sykes S."/>
            <person name="White J."/>
            <person name="Yandava C."/>
            <person name="Burger G."/>
            <person name="Gray M.W."/>
            <person name="Holland P.W.H."/>
            <person name="King N."/>
            <person name="Lang F.B.F."/>
            <person name="Roger A.J."/>
            <person name="Ruiz-Trillo I."/>
            <person name="Haas B."/>
            <person name="Nusbaum C."/>
            <person name="Birren B."/>
        </authorList>
    </citation>
    <scope>NUCLEOTIDE SEQUENCE [LARGE SCALE GENOMIC DNA]</scope>
    <source>
        <strain evidence="2 3">JP610</strain>
    </source>
</reference>
<dbReference type="Proteomes" id="UP000054560">
    <property type="component" value="Unassembled WGS sequence"/>
</dbReference>
<dbReference type="Gene3D" id="2.60.40.200">
    <property type="entry name" value="Superoxide dismutase, copper/zinc binding domain"/>
    <property type="match status" value="1"/>
</dbReference>
<dbReference type="GO" id="GO:0005507">
    <property type="term" value="F:copper ion binding"/>
    <property type="evidence" value="ECO:0007669"/>
    <property type="project" value="InterPro"/>
</dbReference>
<dbReference type="InterPro" id="IPR036423">
    <property type="entry name" value="SOD-like_Cu/Zn_dom_sf"/>
</dbReference>
<dbReference type="RefSeq" id="XP_014153483.1">
    <property type="nucleotide sequence ID" value="XM_014298008.1"/>
</dbReference>
<name>A0A0L0FSN3_9EUKA</name>
<dbReference type="InterPro" id="IPR024134">
    <property type="entry name" value="SOD_Cu/Zn_/chaperone"/>
</dbReference>
<dbReference type="EMBL" id="KQ242279">
    <property type="protein sequence ID" value="KNC79581.1"/>
    <property type="molecule type" value="Genomic_DNA"/>
</dbReference>